<sequence>MKSVVPSPSPQGWKITQKTTTSTLGTQSTSLLFVPPNSKSSSKKPLLCLRGISSWLLEKFLNQKPVYLDQEASNSQEDMKSW</sequence>
<accession>A0A2P6S5H3</accession>
<evidence type="ECO:0000313" key="2">
    <source>
        <dbReference type="EMBL" id="PRQ53914.1"/>
    </source>
</evidence>
<dbReference type="Gramene" id="PRQ53914">
    <property type="protein sequence ID" value="PRQ53914"/>
    <property type="gene ID" value="RchiOBHm_Chr2g0171771"/>
</dbReference>
<evidence type="ECO:0000256" key="1">
    <source>
        <dbReference type="SAM" id="MobiDB-lite"/>
    </source>
</evidence>
<feature type="region of interest" description="Disordered" evidence="1">
    <location>
        <begin position="1"/>
        <end position="20"/>
    </location>
</feature>
<proteinExistence type="predicted"/>
<dbReference type="Proteomes" id="UP000238479">
    <property type="component" value="Chromosome 2"/>
</dbReference>
<evidence type="ECO:0000313" key="3">
    <source>
        <dbReference type="Proteomes" id="UP000238479"/>
    </source>
</evidence>
<protein>
    <submittedName>
        <fullName evidence="2">Uncharacterized protein</fullName>
    </submittedName>
</protein>
<reference evidence="2 3" key="1">
    <citation type="journal article" date="2018" name="Nat. Genet.">
        <title>The Rosa genome provides new insights in the design of modern roses.</title>
        <authorList>
            <person name="Bendahmane M."/>
        </authorList>
    </citation>
    <scope>NUCLEOTIDE SEQUENCE [LARGE SCALE GENOMIC DNA]</scope>
    <source>
        <strain evidence="3">cv. Old Blush</strain>
    </source>
</reference>
<organism evidence="2 3">
    <name type="scientific">Rosa chinensis</name>
    <name type="common">China rose</name>
    <dbReference type="NCBI Taxonomy" id="74649"/>
    <lineage>
        <taxon>Eukaryota</taxon>
        <taxon>Viridiplantae</taxon>
        <taxon>Streptophyta</taxon>
        <taxon>Embryophyta</taxon>
        <taxon>Tracheophyta</taxon>
        <taxon>Spermatophyta</taxon>
        <taxon>Magnoliopsida</taxon>
        <taxon>eudicotyledons</taxon>
        <taxon>Gunneridae</taxon>
        <taxon>Pentapetalae</taxon>
        <taxon>rosids</taxon>
        <taxon>fabids</taxon>
        <taxon>Rosales</taxon>
        <taxon>Rosaceae</taxon>
        <taxon>Rosoideae</taxon>
        <taxon>Rosoideae incertae sedis</taxon>
        <taxon>Rosa</taxon>
    </lineage>
</organism>
<comment type="caution">
    <text evidence="2">The sequence shown here is derived from an EMBL/GenBank/DDBJ whole genome shotgun (WGS) entry which is preliminary data.</text>
</comment>
<dbReference type="AlphaFoldDB" id="A0A2P6S5H3"/>
<keyword evidence="3" id="KW-1185">Reference proteome</keyword>
<gene>
    <name evidence="2" type="ORF">RchiOBHm_Chr2g0171771</name>
</gene>
<dbReference type="EMBL" id="PDCK01000040">
    <property type="protein sequence ID" value="PRQ53914.1"/>
    <property type="molecule type" value="Genomic_DNA"/>
</dbReference>
<name>A0A2P6S5H3_ROSCH</name>